<reference evidence="1" key="1">
    <citation type="submission" date="2021-03" db="EMBL/GenBank/DDBJ databases">
        <title>Draft genome sequence of rust myrtle Austropuccinia psidii MF-1, a brazilian biotype.</title>
        <authorList>
            <person name="Quecine M.C."/>
            <person name="Pachon D.M.R."/>
            <person name="Bonatelli M.L."/>
            <person name="Correr F.H."/>
            <person name="Franceschini L.M."/>
            <person name="Leite T.F."/>
            <person name="Margarido G.R.A."/>
            <person name="Almeida C.A."/>
            <person name="Ferrarezi J.A."/>
            <person name="Labate C.A."/>
        </authorList>
    </citation>
    <scope>NUCLEOTIDE SEQUENCE</scope>
    <source>
        <strain evidence="1">MF-1</strain>
    </source>
</reference>
<sequence>MPRVPLQLLKSKNPEHSHDVTENIMAHCALRKLNEKETSQIVQMSQSLLIQRKIKAQLCRQRKNDRPLLLQDIENQVKKIKKDKLKGRRPIDSLIQPSKKKRLCGSIQGMLRDKLPPCFPLTPL</sequence>
<dbReference type="EMBL" id="AVOT02015912">
    <property type="protein sequence ID" value="MBW0500617.1"/>
    <property type="molecule type" value="Genomic_DNA"/>
</dbReference>
<name>A0A9Q3DEL8_9BASI</name>
<protein>
    <submittedName>
        <fullName evidence="1">Uncharacterized protein</fullName>
    </submittedName>
</protein>
<proteinExistence type="predicted"/>
<comment type="caution">
    <text evidence="1">The sequence shown here is derived from an EMBL/GenBank/DDBJ whole genome shotgun (WGS) entry which is preliminary data.</text>
</comment>
<organism evidence="1 2">
    <name type="scientific">Austropuccinia psidii MF-1</name>
    <dbReference type="NCBI Taxonomy" id="1389203"/>
    <lineage>
        <taxon>Eukaryota</taxon>
        <taxon>Fungi</taxon>
        <taxon>Dikarya</taxon>
        <taxon>Basidiomycota</taxon>
        <taxon>Pucciniomycotina</taxon>
        <taxon>Pucciniomycetes</taxon>
        <taxon>Pucciniales</taxon>
        <taxon>Sphaerophragmiaceae</taxon>
        <taxon>Austropuccinia</taxon>
    </lineage>
</organism>
<evidence type="ECO:0000313" key="1">
    <source>
        <dbReference type="EMBL" id="MBW0500617.1"/>
    </source>
</evidence>
<dbReference type="Proteomes" id="UP000765509">
    <property type="component" value="Unassembled WGS sequence"/>
</dbReference>
<accession>A0A9Q3DEL8</accession>
<keyword evidence="2" id="KW-1185">Reference proteome</keyword>
<dbReference type="OrthoDB" id="3356549at2759"/>
<gene>
    <name evidence="1" type="ORF">O181_040332</name>
</gene>
<dbReference type="AlphaFoldDB" id="A0A9Q3DEL8"/>
<evidence type="ECO:0000313" key="2">
    <source>
        <dbReference type="Proteomes" id="UP000765509"/>
    </source>
</evidence>